<dbReference type="PROSITE" id="PS00434">
    <property type="entry name" value="HSF_DOMAIN"/>
    <property type="match status" value="1"/>
</dbReference>
<proteinExistence type="inferred from homology"/>
<sequence length="478" mass="53491">MDGGASGGGGPAPFLLKTYEMVDDSSTDAIVSWSGGTKSFVVWNPPEFARVLLPSYFKHNNFSSFIRQLNTYGFRKIDPERWEFANDEFVKDQKHLLKNIHRRKPIHSHSQPQGPVDPERATYEEEIDKLSREKAALEGNLVGFKEEQSAAKGQLEDLTKRIVSMEHRQEKLLSYLNKSAQNPQFVERLAQKLESMDFSAYNKKRRLPQADGVQLIQETVSVENHSSCRPEVDCTEQDLEFCNKLRLELSTTISDVNWLSHSTQSSDEDEISPQGRIEEWPRDVHMRTASFICPPETLELSDTSASSDLQMDTSLSCPKLHSLHNSLTSNDEGDDHLSCLLNLSLASSTLELNKSQNSTVMPQSSSDMCTSSLPNSDIIDAGHHCLAVTADRICRDEVLDSSSSPDAAKQAPAKQAPAIEQKQVNDVFWEQFLTERPGCSDTEEASSCLRANPYDEQEEKKPVTGVARNTEGIEHLTL</sequence>
<accession>A0A8X8Y1J2</accession>
<dbReference type="SMART" id="SM00415">
    <property type="entry name" value="HSF"/>
    <property type="match status" value="1"/>
</dbReference>
<evidence type="ECO:0000259" key="15">
    <source>
        <dbReference type="PROSITE" id="PS00434"/>
    </source>
</evidence>
<evidence type="ECO:0000256" key="11">
    <source>
        <dbReference type="ARBA" id="ARBA00081483"/>
    </source>
</evidence>
<dbReference type="GO" id="GO:0006357">
    <property type="term" value="P:regulation of transcription by RNA polymerase II"/>
    <property type="evidence" value="ECO:0007669"/>
    <property type="project" value="TreeGrafter"/>
</dbReference>
<dbReference type="InterPro" id="IPR036388">
    <property type="entry name" value="WH-like_DNA-bd_sf"/>
</dbReference>
<keyword evidence="13" id="KW-0175">Coiled coil</keyword>
<keyword evidence="5" id="KW-0346">Stress response</keyword>
<dbReference type="Gene3D" id="1.10.10.10">
    <property type="entry name" value="Winged helix-like DNA-binding domain superfamily/Winged helix DNA-binding domain"/>
    <property type="match status" value="1"/>
</dbReference>
<feature type="domain" description="HSF-type DNA-binding" evidence="15">
    <location>
        <begin position="53"/>
        <end position="77"/>
    </location>
</feature>
<comment type="subcellular location">
    <subcellularLocation>
        <location evidence="1">Nucleus</location>
    </subcellularLocation>
</comment>
<keyword evidence="4" id="KW-0805">Transcription regulation</keyword>
<keyword evidence="3" id="KW-0597">Phosphoprotein</keyword>
<reference evidence="16" key="2">
    <citation type="submission" date="2020-08" db="EMBL/GenBank/DDBJ databases">
        <title>Plant Genome Project.</title>
        <authorList>
            <person name="Zhang R.-G."/>
        </authorList>
    </citation>
    <scope>NUCLEOTIDE SEQUENCE</scope>
    <source>
        <strain evidence="16">Huo1</strain>
        <tissue evidence="16">Leaf</tissue>
    </source>
</reference>
<evidence type="ECO:0000256" key="4">
    <source>
        <dbReference type="ARBA" id="ARBA00023015"/>
    </source>
</evidence>
<organism evidence="16">
    <name type="scientific">Salvia splendens</name>
    <name type="common">Scarlet sage</name>
    <dbReference type="NCBI Taxonomy" id="180675"/>
    <lineage>
        <taxon>Eukaryota</taxon>
        <taxon>Viridiplantae</taxon>
        <taxon>Streptophyta</taxon>
        <taxon>Embryophyta</taxon>
        <taxon>Tracheophyta</taxon>
        <taxon>Spermatophyta</taxon>
        <taxon>Magnoliopsida</taxon>
        <taxon>eudicotyledons</taxon>
        <taxon>Gunneridae</taxon>
        <taxon>Pentapetalae</taxon>
        <taxon>asterids</taxon>
        <taxon>lamiids</taxon>
        <taxon>Lamiales</taxon>
        <taxon>Lamiaceae</taxon>
        <taxon>Nepetoideae</taxon>
        <taxon>Mentheae</taxon>
        <taxon>Salviinae</taxon>
        <taxon>Salvia</taxon>
        <taxon>Salvia subgen. Calosphace</taxon>
        <taxon>core Calosphace</taxon>
    </lineage>
</organism>
<evidence type="ECO:0000256" key="2">
    <source>
        <dbReference type="ARBA" id="ARBA00006403"/>
    </source>
</evidence>
<reference evidence="16" key="1">
    <citation type="submission" date="2018-01" db="EMBL/GenBank/DDBJ databases">
        <authorList>
            <person name="Mao J.F."/>
        </authorList>
    </citation>
    <scope>NUCLEOTIDE SEQUENCE</scope>
    <source>
        <strain evidence="16">Huo1</strain>
        <tissue evidence="16">Leaf</tissue>
    </source>
</reference>
<evidence type="ECO:0000256" key="12">
    <source>
        <dbReference type="RuleBase" id="RU004020"/>
    </source>
</evidence>
<dbReference type="FunFam" id="1.10.10.10:FF:000057">
    <property type="entry name" value="Heat shock transcription factor 1"/>
    <property type="match status" value="1"/>
</dbReference>
<evidence type="ECO:0000256" key="13">
    <source>
        <dbReference type="SAM" id="Coils"/>
    </source>
</evidence>
<evidence type="ECO:0000256" key="1">
    <source>
        <dbReference type="ARBA" id="ARBA00004123"/>
    </source>
</evidence>
<dbReference type="InterPro" id="IPR036390">
    <property type="entry name" value="WH_DNA-bd_sf"/>
</dbReference>
<dbReference type="OrthoDB" id="60033at2759"/>
<dbReference type="GO" id="GO:0003700">
    <property type="term" value="F:DNA-binding transcription factor activity"/>
    <property type="evidence" value="ECO:0007669"/>
    <property type="project" value="InterPro"/>
</dbReference>
<name>A0A8X8Y1J2_SALSN</name>
<evidence type="ECO:0000256" key="5">
    <source>
        <dbReference type="ARBA" id="ARBA00023016"/>
    </source>
</evidence>
<dbReference type="Pfam" id="PF00447">
    <property type="entry name" value="HSF_DNA-bind"/>
    <property type="match status" value="1"/>
</dbReference>
<dbReference type="PRINTS" id="PR00056">
    <property type="entry name" value="HSFDOMAIN"/>
</dbReference>
<evidence type="ECO:0000313" key="16">
    <source>
        <dbReference type="EMBL" id="KAG6422989.1"/>
    </source>
</evidence>
<dbReference type="Proteomes" id="UP000298416">
    <property type="component" value="Unassembled WGS sequence"/>
</dbReference>
<dbReference type="InterPro" id="IPR000232">
    <property type="entry name" value="HSF_DNA-bd"/>
</dbReference>
<protein>
    <recommendedName>
        <fullName evidence="11">Heat stress transcription factor</fullName>
    </recommendedName>
</protein>
<feature type="coiled-coil region" evidence="13">
    <location>
        <begin position="120"/>
        <end position="147"/>
    </location>
</feature>
<gene>
    <name evidence="16" type="ORF">SASPL_113372</name>
</gene>
<comment type="caution">
    <text evidence="16">The sequence shown here is derived from an EMBL/GenBank/DDBJ whole genome shotgun (WGS) entry which is preliminary data.</text>
</comment>
<evidence type="ECO:0000256" key="7">
    <source>
        <dbReference type="ARBA" id="ARBA00023159"/>
    </source>
</evidence>
<dbReference type="AlphaFoldDB" id="A0A8X8Y1J2"/>
<evidence type="ECO:0000256" key="14">
    <source>
        <dbReference type="SAM" id="MobiDB-lite"/>
    </source>
</evidence>
<feature type="region of interest" description="Disordered" evidence="14">
    <location>
        <begin position="438"/>
        <end position="478"/>
    </location>
</feature>
<evidence type="ECO:0000313" key="17">
    <source>
        <dbReference type="Proteomes" id="UP000298416"/>
    </source>
</evidence>
<evidence type="ECO:0000256" key="9">
    <source>
        <dbReference type="ARBA" id="ARBA00023242"/>
    </source>
</evidence>
<keyword evidence="6" id="KW-0238">DNA-binding</keyword>
<evidence type="ECO:0000256" key="3">
    <source>
        <dbReference type="ARBA" id="ARBA00022553"/>
    </source>
</evidence>
<dbReference type="GO" id="GO:0034605">
    <property type="term" value="P:cellular response to heat"/>
    <property type="evidence" value="ECO:0007669"/>
    <property type="project" value="TreeGrafter"/>
</dbReference>
<dbReference type="PANTHER" id="PTHR10015">
    <property type="entry name" value="HEAT SHOCK TRANSCRIPTION FACTOR"/>
    <property type="match status" value="1"/>
</dbReference>
<dbReference type="EMBL" id="PNBA02000005">
    <property type="protein sequence ID" value="KAG6422989.1"/>
    <property type="molecule type" value="Genomic_DNA"/>
</dbReference>
<comment type="function">
    <text evidence="10">DNA-binding protein that specifically binds heat shock promoter elements (HSE) and activates transcription.</text>
</comment>
<dbReference type="SUPFAM" id="SSF46785">
    <property type="entry name" value="Winged helix' DNA-binding domain"/>
    <property type="match status" value="1"/>
</dbReference>
<dbReference type="GO" id="GO:0005634">
    <property type="term" value="C:nucleus"/>
    <property type="evidence" value="ECO:0007669"/>
    <property type="project" value="UniProtKB-SubCell"/>
</dbReference>
<evidence type="ECO:0000256" key="6">
    <source>
        <dbReference type="ARBA" id="ARBA00023125"/>
    </source>
</evidence>
<evidence type="ECO:0000256" key="8">
    <source>
        <dbReference type="ARBA" id="ARBA00023163"/>
    </source>
</evidence>
<keyword evidence="17" id="KW-1185">Reference proteome</keyword>
<evidence type="ECO:0000256" key="10">
    <source>
        <dbReference type="ARBA" id="ARBA00055747"/>
    </source>
</evidence>
<keyword evidence="9" id="KW-0539">Nucleus</keyword>
<keyword evidence="8" id="KW-0804">Transcription</keyword>
<comment type="similarity">
    <text evidence="2 12">Belongs to the HSF family.</text>
</comment>
<dbReference type="PANTHER" id="PTHR10015:SF377">
    <property type="entry name" value="HEAT STRESS TRANSCRIPTION FACTOR A-5"/>
    <property type="match status" value="1"/>
</dbReference>
<dbReference type="GO" id="GO:0000978">
    <property type="term" value="F:RNA polymerase II cis-regulatory region sequence-specific DNA binding"/>
    <property type="evidence" value="ECO:0007669"/>
    <property type="project" value="TreeGrafter"/>
</dbReference>
<keyword evidence="7" id="KW-0010">Activator</keyword>